<evidence type="ECO:0000313" key="2">
    <source>
        <dbReference type="EMBL" id="SFI61087.1"/>
    </source>
</evidence>
<feature type="chain" id="PRO_5010191159" description="Lipoprotein" evidence="1">
    <location>
        <begin position="26"/>
        <end position="183"/>
    </location>
</feature>
<accession>A0A1I3JLF4</accession>
<reference evidence="3" key="1">
    <citation type="submission" date="2016-10" db="EMBL/GenBank/DDBJ databases">
        <authorList>
            <person name="Varghese N."/>
            <person name="Submissions S."/>
        </authorList>
    </citation>
    <scope>NUCLEOTIDE SEQUENCE [LARGE SCALE GENOMIC DNA]</scope>
    <source>
        <strain evidence="3">XBD1002</strain>
    </source>
</reference>
<name>A0A1I3JLF4_9SPIR</name>
<dbReference type="Proteomes" id="UP000182737">
    <property type="component" value="Unassembled WGS sequence"/>
</dbReference>
<evidence type="ECO:0008006" key="4">
    <source>
        <dbReference type="Google" id="ProtNLM"/>
    </source>
</evidence>
<gene>
    <name evidence="2" type="ORF">SAMN04487775_103108</name>
</gene>
<keyword evidence="1" id="KW-0732">Signal</keyword>
<evidence type="ECO:0000256" key="1">
    <source>
        <dbReference type="SAM" id="SignalP"/>
    </source>
</evidence>
<protein>
    <recommendedName>
        <fullName evidence="4">Lipoprotein</fullName>
    </recommendedName>
</protein>
<dbReference type="RefSeq" id="WP_074930956.1">
    <property type="nucleotide sequence ID" value="NZ_FORI01000003.1"/>
</dbReference>
<feature type="signal peptide" evidence="1">
    <location>
        <begin position="1"/>
        <end position="25"/>
    </location>
</feature>
<evidence type="ECO:0000313" key="3">
    <source>
        <dbReference type="Proteomes" id="UP000182737"/>
    </source>
</evidence>
<proteinExistence type="predicted"/>
<organism evidence="2 3">
    <name type="scientific">Treponema bryantii</name>
    <dbReference type="NCBI Taxonomy" id="163"/>
    <lineage>
        <taxon>Bacteria</taxon>
        <taxon>Pseudomonadati</taxon>
        <taxon>Spirochaetota</taxon>
        <taxon>Spirochaetia</taxon>
        <taxon>Spirochaetales</taxon>
        <taxon>Treponemataceae</taxon>
        <taxon>Treponema</taxon>
    </lineage>
</organism>
<keyword evidence="3" id="KW-1185">Reference proteome</keyword>
<dbReference type="PROSITE" id="PS51257">
    <property type="entry name" value="PROKAR_LIPOPROTEIN"/>
    <property type="match status" value="1"/>
</dbReference>
<dbReference type="AlphaFoldDB" id="A0A1I3JLF4"/>
<sequence length="183" mass="20291">MKKFLKIMTAAAVLLCGLAFTGCGAAETIKETVLETVNDSYNQWYKYKSTKPINIPIAAAGADEDEDVKKLENADIYLFFNPDVGLTVSIQTETVQTVELLNGLYSQDMTITVGGNKEYPLSQFGKKSWYTVWGSGKLEKASEPKIHAHPDECVEIGKGKAQNAQIQWKKFLANYLLNSLLDD</sequence>
<dbReference type="EMBL" id="FORI01000003">
    <property type="protein sequence ID" value="SFI61087.1"/>
    <property type="molecule type" value="Genomic_DNA"/>
</dbReference>
<dbReference type="OrthoDB" id="9825824at2"/>